<dbReference type="Proteomes" id="UP000013232">
    <property type="component" value="Unassembled WGS sequence"/>
</dbReference>
<dbReference type="RefSeq" id="WP_004341144.1">
    <property type="nucleotide sequence ID" value="NZ_AMXE01000061.1"/>
</dbReference>
<comment type="caution">
    <text evidence="2">The sequence shown here is derived from an EMBL/GenBank/DDBJ whole genome shotgun (WGS) entry which is preliminary data.</text>
</comment>
<keyword evidence="1" id="KW-0812">Transmembrane</keyword>
<organism evidence="2 3">
    <name type="scientific">Thauera linaloolentis (strain DSM 12138 / JCM 21573 / CCUG 41526 / CIP 105981 / IAM 15112 / NBRC 102519 / 47Lol)</name>
    <dbReference type="NCBI Taxonomy" id="1123367"/>
    <lineage>
        <taxon>Bacteria</taxon>
        <taxon>Pseudomonadati</taxon>
        <taxon>Pseudomonadota</taxon>
        <taxon>Betaproteobacteria</taxon>
        <taxon>Rhodocyclales</taxon>
        <taxon>Zoogloeaceae</taxon>
        <taxon>Thauera</taxon>
    </lineage>
</organism>
<keyword evidence="3" id="KW-1185">Reference proteome</keyword>
<feature type="transmembrane region" description="Helical" evidence="1">
    <location>
        <begin position="36"/>
        <end position="52"/>
    </location>
</feature>
<dbReference type="AlphaFoldDB" id="N6YV93"/>
<dbReference type="EMBL" id="AMXE01000061">
    <property type="protein sequence ID" value="ENO86073.1"/>
    <property type="molecule type" value="Genomic_DNA"/>
</dbReference>
<sequence>MSEFLGNFFLALLLCGLVRALYAVCAMLVRSRDGGNILFAIALPLALLYIVASNPVAIGSRAGFAAGAGVGAAAILFFALRRPR</sequence>
<gene>
    <name evidence="2" type="ORF">C666_14010</name>
</gene>
<accession>N6YV93</accession>
<feature type="transmembrane region" description="Helical" evidence="1">
    <location>
        <begin position="58"/>
        <end position="80"/>
    </location>
</feature>
<keyword evidence="1" id="KW-0472">Membrane</keyword>
<feature type="transmembrane region" description="Helical" evidence="1">
    <location>
        <begin position="6"/>
        <end position="29"/>
    </location>
</feature>
<name>N6YV93_THAL4</name>
<proteinExistence type="predicted"/>
<evidence type="ECO:0000313" key="2">
    <source>
        <dbReference type="EMBL" id="ENO86073.1"/>
    </source>
</evidence>
<evidence type="ECO:0000313" key="3">
    <source>
        <dbReference type="Proteomes" id="UP000013232"/>
    </source>
</evidence>
<evidence type="ECO:0000256" key="1">
    <source>
        <dbReference type="SAM" id="Phobius"/>
    </source>
</evidence>
<reference evidence="2 3" key="1">
    <citation type="submission" date="2012-09" db="EMBL/GenBank/DDBJ databases">
        <title>Draft Genome Sequences of 6 Strains from Genus Thauera.</title>
        <authorList>
            <person name="Liu B."/>
            <person name="Shapleigh J.P."/>
            <person name="Frostegard A.H."/>
        </authorList>
    </citation>
    <scope>NUCLEOTIDE SEQUENCE [LARGE SCALE GENOMIC DNA]</scope>
    <source>
        <strain evidence="3">47Lol / DSM 12138</strain>
    </source>
</reference>
<keyword evidence="1" id="KW-1133">Transmembrane helix</keyword>
<dbReference type="STRING" id="1123367.GCA_000621305_01256"/>
<protein>
    <submittedName>
        <fullName evidence="2">Uncharacterized protein</fullName>
    </submittedName>
</protein>